<feature type="domain" description="HTH tetR-type" evidence="3">
    <location>
        <begin position="3"/>
        <end position="63"/>
    </location>
</feature>
<dbReference type="Proteomes" id="UP000051783">
    <property type="component" value="Unassembled WGS sequence"/>
</dbReference>
<dbReference type="PANTHER" id="PTHR43479:SF11">
    <property type="entry name" value="ACREF_ENVCD OPERON REPRESSOR-RELATED"/>
    <property type="match status" value="1"/>
</dbReference>
<evidence type="ECO:0000313" key="4">
    <source>
        <dbReference type="EMBL" id="KRO11653.1"/>
    </source>
</evidence>
<dbReference type="PANTHER" id="PTHR43479">
    <property type="entry name" value="ACREF/ENVCD OPERON REPRESSOR-RELATED"/>
    <property type="match status" value="1"/>
</dbReference>
<comment type="caution">
    <text evidence="4">The sequence shown here is derived from an EMBL/GenBank/DDBJ whole genome shotgun (WGS) entry which is preliminary data.</text>
</comment>
<reference evidence="4 5" key="1">
    <citation type="journal article" date="2015" name="Genome Announc.">
        <title>Expanding the biotechnology potential of lactobacilli through comparative genomics of 213 strains and associated genera.</title>
        <authorList>
            <person name="Sun Z."/>
            <person name="Harris H.M."/>
            <person name="McCann A."/>
            <person name="Guo C."/>
            <person name="Argimon S."/>
            <person name="Zhang W."/>
            <person name="Yang X."/>
            <person name="Jeffery I.B."/>
            <person name="Cooney J.C."/>
            <person name="Kagawa T.F."/>
            <person name="Liu W."/>
            <person name="Song Y."/>
            <person name="Salvetti E."/>
            <person name="Wrobel A."/>
            <person name="Rasinkangas P."/>
            <person name="Parkhill J."/>
            <person name="Rea M.C."/>
            <person name="O'Sullivan O."/>
            <person name="Ritari J."/>
            <person name="Douillard F.P."/>
            <person name="Paul Ross R."/>
            <person name="Yang R."/>
            <person name="Briner A.E."/>
            <person name="Felis G.E."/>
            <person name="de Vos W.M."/>
            <person name="Barrangou R."/>
            <person name="Klaenhammer T.R."/>
            <person name="Caufield P.W."/>
            <person name="Cui Y."/>
            <person name="Zhang H."/>
            <person name="O'Toole P.W."/>
        </authorList>
    </citation>
    <scope>NUCLEOTIDE SEQUENCE [LARGE SCALE GENOMIC DNA]</scope>
    <source>
        <strain evidence="4 5">LMG 26013</strain>
    </source>
</reference>
<protein>
    <recommendedName>
        <fullName evidence="3">HTH tetR-type domain-containing protein</fullName>
    </recommendedName>
</protein>
<keyword evidence="5" id="KW-1185">Reference proteome</keyword>
<sequence length="192" mass="21866">MTKATDNSIMITAIDLFKAQQFEQVTVNDICQACGITKPTFYYHFSNKDQLISRYFRGLVEQLPAQLRCQNGAQNPLERIYDFFQQTIQVIQTLGPDLYSQLYISNLKSNQHTFDFSEAINKYVTELISQAQASGLINNPASAVTLYRNSVFLFEGYEINWCFQKGEFDAFSATKQGLAVLFVTNDVKDTTD</sequence>
<accession>A0A0R2MD78</accession>
<evidence type="ECO:0000256" key="2">
    <source>
        <dbReference type="PROSITE-ProRule" id="PRU00335"/>
    </source>
</evidence>
<dbReference type="InterPro" id="IPR001647">
    <property type="entry name" value="HTH_TetR"/>
</dbReference>
<dbReference type="InterPro" id="IPR009057">
    <property type="entry name" value="Homeodomain-like_sf"/>
</dbReference>
<dbReference type="Pfam" id="PF00440">
    <property type="entry name" value="TetR_N"/>
    <property type="match status" value="1"/>
</dbReference>
<feature type="DNA-binding region" description="H-T-H motif" evidence="2">
    <location>
        <begin position="26"/>
        <end position="45"/>
    </location>
</feature>
<dbReference type="PROSITE" id="PS50977">
    <property type="entry name" value="HTH_TETR_2"/>
    <property type="match status" value="1"/>
</dbReference>
<dbReference type="SUPFAM" id="SSF46689">
    <property type="entry name" value="Homeodomain-like"/>
    <property type="match status" value="1"/>
</dbReference>
<dbReference type="Gene3D" id="1.10.357.10">
    <property type="entry name" value="Tetracycline Repressor, domain 2"/>
    <property type="match status" value="1"/>
</dbReference>
<dbReference type="OrthoDB" id="118249at2"/>
<evidence type="ECO:0000259" key="3">
    <source>
        <dbReference type="PROSITE" id="PS50977"/>
    </source>
</evidence>
<keyword evidence="1 2" id="KW-0238">DNA-binding</keyword>
<dbReference type="PRINTS" id="PR00455">
    <property type="entry name" value="HTHTETR"/>
</dbReference>
<evidence type="ECO:0000313" key="5">
    <source>
        <dbReference type="Proteomes" id="UP000051783"/>
    </source>
</evidence>
<dbReference type="STRING" id="942150.IV64_GL002292"/>
<organism evidence="4 5">
    <name type="scientific">Lactiplantibacillus xiangfangensis</name>
    <dbReference type="NCBI Taxonomy" id="942150"/>
    <lineage>
        <taxon>Bacteria</taxon>
        <taxon>Bacillati</taxon>
        <taxon>Bacillota</taxon>
        <taxon>Bacilli</taxon>
        <taxon>Lactobacillales</taxon>
        <taxon>Lactobacillaceae</taxon>
        <taxon>Lactiplantibacillus</taxon>
    </lineage>
</organism>
<dbReference type="RefSeq" id="WP_057706021.1">
    <property type="nucleotide sequence ID" value="NZ_JQCL01000054.1"/>
</dbReference>
<name>A0A0R2MD78_9LACO</name>
<evidence type="ECO:0000256" key="1">
    <source>
        <dbReference type="ARBA" id="ARBA00023125"/>
    </source>
</evidence>
<dbReference type="PATRIC" id="fig|942150.3.peg.2396"/>
<dbReference type="AlphaFoldDB" id="A0A0R2MD78"/>
<proteinExistence type="predicted"/>
<dbReference type="EMBL" id="JQCL01000054">
    <property type="protein sequence ID" value="KRO11653.1"/>
    <property type="molecule type" value="Genomic_DNA"/>
</dbReference>
<dbReference type="GO" id="GO:0003677">
    <property type="term" value="F:DNA binding"/>
    <property type="evidence" value="ECO:0007669"/>
    <property type="project" value="UniProtKB-UniRule"/>
</dbReference>
<gene>
    <name evidence="4" type="ORF">IV64_GL002292</name>
</gene>
<dbReference type="InterPro" id="IPR050624">
    <property type="entry name" value="HTH-type_Tx_Regulator"/>
</dbReference>